<protein>
    <submittedName>
        <fullName evidence="1">Uncharacterized protein</fullName>
    </submittedName>
</protein>
<dbReference type="Proteomes" id="UP000499080">
    <property type="component" value="Unassembled WGS sequence"/>
</dbReference>
<keyword evidence="2" id="KW-1185">Reference proteome</keyword>
<proteinExistence type="predicted"/>
<dbReference type="EMBL" id="BGPR01009489">
    <property type="protein sequence ID" value="GBN40324.1"/>
    <property type="molecule type" value="Genomic_DNA"/>
</dbReference>
<reference evidence="1 2" key="1">
    <citation type="journal article" date="2019" name="Sci. Rep.">
        <title>Orb-weaving spider Araneus ventricosus genome elucidates the spidroin gene catalogue.</title>
        <authorList>
            <person name="Kono N."/>
            <person name="Nakamura H."/>
            <person name="Ohtoshi R."/>
            <person name="Moran D.A.P."/>
            <person name="Shinohara A."/>
            <person name="Yoshida Y."/>
            <person name="Fujiwara M."/>
            <person name="Mori M."/>
            <person name="Tomita M."/>
            <person name="Arakawa K."/>
        </authorList>
    </citation>
    <scope>NUCLEOTIDE SEQUENCE [LARGE SCALE GENOMIC DNA]</scope>
</reference>
<sequence>MTRGSAKARHTMKISFFQKFVRLQKMLDIVRLKEEVSIHLPTEDQTFAHTDILYVQARQHRPPRGQQGKAATGSGYFQPRRAYTLVLAGTYTLRVTRMTEPPLT</sequence>
<name>A0A4Y2NN80_ARAVE</name>
<organism evidence="1 2">
    <name type="scientific">Araneus ventricosus</name>
    <name type="common">Orbweaver spider</name>
    <name type="synonym">Epeira ventricosa</name>
    <dbReference type="NCBI Taxonomy" id="182803"/>
    <lineage>
        <taxon>Eukaryota</taxon>
        <taxon>Metazoa</taxon>
        <taxon>Ecdysozoa</taxon>
        <taxon>Arthropoda</taxon>
        <taxon>Chelicerata</taxon>
        <taxon>Arachnida</taxon>
        <taxon>Araneae</taxon>
        <taxon>Araneomorphae</taxon>
        <taxon>Entelegynae</taxon>
        <taxon>Araneoidea</taxon>
        <taxon>Araneidae</taxon>
        <taxon>Araneus</taxon>
    </lineage>
</organism>
<accession>A0A4Y2NN80</accession>
<dbReference type="AlphaFoldDB" id="A0A4Y2NN80"/>
<gene>
    <name evidence="1" type="ORF">AVEN_272658_1</name>
</gene>
<comment type="caution">
    <text evidence="1">The sequence shown here is derived from an EMBL/GenBank/DDBJ whole genome shotgun (WGS) entry which is preliminary data.</text>
</comment>
<evidence type="ECO:0000313" key="2">
    <source>
        <dbReference type="Proteomes" id="UP000499080"/>
    </source>
</evidence>
<evidence type="ECO:0000313" key="1">
    <source>
        <dbReference type="EMBL" id="GBN40324.1"/>
    </source>
</evidence>